<organism evidence="4 5">
    <name type="scientific">Serendipita vermifera MAFF 305830</name>
    <dbReference type="NCBI Taxonomy" id="933852"/>
    <lineage>
        <taxon>Eukaryota</taxon>
        <taxon>Fungi</taxon>
        <taxon>Dikarya</taxon>
        <taxon>Basidiomycota</taxon>
        <taxon>Agaricomycotina</taxon>
        <taxon>Agaricomycetes</taxon>
        <taxon>Sebacinales</taxon>
        <taxon>Serendipitaceae</taxon>
        <taxon>Serendipita</taxon>
    </lineage>
</organism>
<reference evidence="5" key="2">
    <citation type="submission" date="2015-01" db="EMBL/GenBank/DDBJ databases">
        <title>Evolutionary Origins and Diversification of the Mycorrhizal Mutualists.</title>
        <authorList>
            <consortium name="DOE Joint Genome Institute"/>
            <consortium name="Mycorrhizal Genomics Consortium"/>
            <person name="Kohler A."/>
            <person name="Kuo A."/>
            <person name="Nagy L.G."/>
            <person name="Floudas D."/>
            <person name="Copeland A."/>
            <person name="Barry K.W."/>
            <person name="Cichocki N."/>
            <person name="Veneault-Fourrey C."/>
            <person name="LaButti K."/>
            <person name="Lindquist E.A."/>
            <person name="Lipzen A."/>
            <person name="Lundell T."/>
            <person name="Morin E."/>
            <person name="Murat C."/>
            <person name="Riley R."/>
            <person name="Ohm R."/>
            <person name="Sun H."/>
            <person name="Tunlid A."/>
            <person name="Henrissat B."/>
            <person name="Grigoriev I.V."/>
            <person name="Hibbett D.S."/>
            <person name="Martin F."/>
        </authorList>
    </citation>
    <scope>NUCLEOTIDE SEQUENCE [LARGE SCALE GENOMIC DNA]</scope>
    <source>
        <strain evidence="5">MAFF 305830</strain>
    </source>
</reference>
<proteinExistence type="predicted"/>
<keyword evidence="2" id="KW-0560">Oxidoreductase</keyword>
<dbReference type="PANTHER" id="PTHR47706">
    <property type="entry name" value="NMRA-LIKE FAMILY PROTEIN"/>
    <property type="match status" value="1"/>
</dbReference>
<evidence type="ECO:0000259" key="3">
    <source>
        <dbReference type="Pfam" id="PF05368"/>
    </source>
</evidence>
<name>A0A0C3B192_SERVB</name>
<dbReference type="GO" id="GO:0016491">
    <property type="term" value="F:oxidoreductase activity"/>
    <property type="evidence" value="ECO:0007669"/>
    <property type="project" value="UniProtKB-KW"/>
</dbReference>
<dbReference type="SUPFAM" id="SSF51735">
    <property type="entry name" value="NAD(P)-binding Rossmann-fold domains"/>
    <property type="match status" value="1"/>
</dbReference>
<evidence type="ECO:0000313" key="4">
    <source>
        <dbReference type="EMBL" id="KIM25306.1"/>
    </source>
</evidence>
<accession>A0A0C3B192</accession>
<dbReference type="PANTHER" id="PTHR47706:SF9">
    <property type="entry name" value="NMRA-LIKE DOMAIN-CONTAINING PROTEIN-RELATED"/>
    <property type="match status" value="1"/>
</dbReference>
<evidence type="ECO:0000313" key="5">
    <source>
        <dbReference type="Proteomes" id="UP000054097"/>
    </source>
</evidence>
<evidence type="ECO:0000256" key="2">
    <source>
        <dbReference type="ARBA" id="ARBA00023002"/>
    </source>
</evidence>
<keyword evidence="1" id="KW-0521">NADP</keyword>
<gene>
    <name evidence="4" type="ORF">M408DRAFT_331245</name>
</gene>
<dbReference type="HOGENOM" id="CLU_044876_3_2_1"/>
<dbReference type="AlphaFoldDB" id="A0A0C3B192"/>
<evidence type="ECO:0000256" key="1">
    <source>
        <dbReference type="ARBA" id="ARBA00022857"/>
    </source>
</evidence>
<keyword evidence="5" id="KW-1185">Reference proteome</keyword>
<dbReference type="InterPro" id="IPR051609">
    <property type="entry name" value="NmrA/Isoflavone_reductase-like"/>
</dbReference>
<dbReference type="Gene3D" id="3.40.50.720">
    <property type="entry name" value="NAD(P)-binding Rossmann-like Domain"/>
    <property type="match status" value="1"/>
</dbReference>
<protein>
    <recommendedName>
        <fullName evidence="3">NmrA-like domain-containing protein</fullName>
    </recommendedName>
</protein>
<dbReference type="Gene3D" id="3.90.25.10">
    <property type="entry name" value="UDP-galactose 4-epimerase, domain 1"/>
    <property type="match status" value="1"/>
</dbReference>
<dbReference type="OrthoDB" id="9974981at2759"/>
<dbReference type="InterPro" id="IPR036291">
    <property type="entry name" value="NAD(P)-bd_dom_sf"/>
</dbReference>
<dbReference type="InterPro" id="IPR008030">
    <property type="entry name" value="NmrA-like"/>
</dbReference>
<dbReference type="EMBL" id="KN824315">
    <property type="protein sequence ID" value="KIM25306.1"/>
    <property type="molecule type" value="Genomic_DNA"/>
</dbReference>
<feature type="domain" description="NmrA-like" evidence="3">
    <location>
        <begin position="28"/>
        <end position="265"/>
    </location>
</feature>
<dbReference type="Pfam" id="PF05368">
    <property type="entry name" value="NmrA"/>
    <property type="match status" value="1"/>
</dbReference>
<dbReference type="STRING" id="933852.A0A0C3B192"/>
<sequence>MRFAFLSSSLFKNNTSYPYLSHTIAFTNVAVIGAGSGVGKALVEELLSSSEPIFQITVLARESSNYINPSSRVNVIKHDLTDRRGMVEHLRGIDAVILTQGVDSSFVATSTAIIEAAIDAGVKMVMPSDLGGKDTPIFIQATAHKVPVRAFLAEKVNEGKITHTTIKNGAFFSMPLKLGYGIDYEAKKATLFDEGTQKFHTTTSSTIAYAIGNVLRSPAQFSNKTLYIHDFYTTQSEMISIIEAIVGESFNKTTLDLAEVGKQSMEGLKRGERTPQNISGTLRYAVWGEEGSSDWDNDDDSDALGLPKKDLRDELKKKMEQGM</sequence>
<dbReference type="Proteomes" id="UP000054097">
    <property type="component" value="Unassembled WGS sequence"/>
</dbReference>
<reference evidence="4 5" key="1">
    <citation type="submission" date="2014-04" db="EMBL/GenBank/DDBJ databases">
        <authorList>
            <consortium name="DOE Joint Genome Institute"/>
            <person name="Kuo A."/>
            <person name="Zuccaro A."/>
            <person name="Kohler A."/>
            <person name="Nagy L.G."/>
            <person name="Floudas D."/>
            <person name="Copeland A."/>
            <person name="Barry K.W."/>
            <person name="Cichocki N."/>
            <person name="Veneault-Fourrey C."/>
            <person name="LaButti K."/>
            <person name="Lindquist E.A."/>
            <person name="Lipzen A."/>
            <person name="Lundell T."/>
            <person name="Morin E."/>
            <person name="Murat C."/>
            <person name="Sun H."/>
            <person name="Tunlid A."/>
            <person name="Henrissat B."/>
            <person name="Grigoriev I.V."/>
            <person name="Hibbett D.S."/>
            <person name="Martin F."/>
            <person name="Nordberg H.P."/>
            <person name="Cantor M.N."/>
            <person name="Hua S.X."/>
        </authorList>
    </citation>
    <scope>NUCLEOTIDE SEQUENCE [LARGE SCALE GENOMIC DNA]</scope>
    <source>
        <strain evidence="4 5">MAFF 305830</strain>
    </source>
</reference>